<keyword evidence="1" id="KW-0548">Nucleotidyltransferase</keyword>
<name>A0ABQ5GBD2_9ASTR</name>
<protein>
    <submittedName>
        <fullName evidence="1">RNA-directed DNA polymerase, eukaryota</fullName>
    </submittedName>
</protein>
<gene>
    <name evidence="1" type="ORF">Tco_1031751</name>
</gene>
<evidence type="ECO:0000313" key="1">
    <source>
        <dbReference type="EMBL" id="GJT72465.1"/>
    </source>
</evidence>
<dbReference type="EMBL" id="BQNB010018260">
    <property type="protein sequence ID" value="GJT72465.1"/>
    <property type="molecule type" value="Genomic_DNA"/>
</dbReference>
<feature type="non-terminal residue" evidence="1">
    <location>
        <position position="1"/>
    </location>
</feature>
<keyword evidence="1" id="KW-0695">RNA-directed DNA polymerase</keyword>
<accession>A0ABQ5GBD2</accession>
<sequence length="328" mass="38166">IVHNLSLVPRANILWSTLCGGIIYRARRYNEVTDYLDFNPVSKTLNHFAHGRQEVIPYSHTMDLAQFIERIQRRCGNVEVTMNHNFFYVNVNDGSHIEVGDREVDQDFIILRFDYTILHANWFVSFARFYCLVQPLEELMELPEFHTYEPLKEFTKAINLAFPYPYFVVEINKRERHGNDTVYHALFNGSQEKRVSPEHILPYLGCHCYDQRVYDVFDKYIMALSSYSWAEVGLKKKICIIRQVALGLRRLHAKNMVHGDLSPNNIVASRRKIKLKGITCQGTMLDDMQNLARLFIYIVSGGRHAFNQITEMNPGNLTKLISNAVMQP</sequence>
<dbReference type="Gene3D" id="1.10.510.10">
    <property type="entry name" value="Transferase(Phosphotransferase) domain 1"/>
    <property type="match status" value="1"/>
</dbReference>
<proteinExistence type="predicted"/>
<evidence type="ECO:0000313" key="2">
    <source>
        <dbReference type="Proteomes" id="UP001151760"/>
    </source>
</evidence>
<reference evidence="1" key="2">
    <citation type="submission" date="2022-01" db="EMBL/GenBank/DDBJ databases">
        <authorList>
            <person name="Yamashiro T."/>
            <person name="Shiraishi A."/>
            <person name="Satake H."/>
            <person name="Nakayama K."/>
        </authorList>
    </citation>
    <scope>NUCLEOTIDE SEQUENCE</scope>
</reference>
<keyword evidence="2" id="KW-1185">Reference proteome</keyword>
<organism evidence="1 2">
    <name type="scientific">Tanacetum coccineum</name>
    <dbReference type="NCBI Taxonomy" id="301880"/>
    <lineage>
        <taxon>Eukaryota</taxon>
        <taxon>Viridiplantae</taxon>
        <taxon>Streptophyta</taxon>
        <taxon>Embryophyta</taxon>
        <taxon>Tracheophyta</taxon>
        <taxon>Spermatophyta</taxon>
        <taxon>Magnoliopsida</taxon>
        <taxon>eudicotyledons</taxon>
        <taxon>Gunneridae</taxon>
        <taxon>Pentapetalae</taxon>
        <taxon>asterids</taxon>
        <taxon>campanulids</taxon>
        <taxon>Asterales</taxon>
        <taxon>Asteraceae</taxon>
        <taxon>Asteroideae</taxon>
        <taxon>Anthemideae</taxon>
        <taxon>Anthemidinae</taxon>
        <taxon>Tanacetum</taxon>
    </lineage>
</organism>
<dbReference type="InterPro" id="IPR011009">
    <property type="entry name" value="Kinase-like_dom_sf"/>
</dbReference>
<comment type="caution">
    <text evidence="1">The sequence shown here is derived from an EMBL/GenBank/DDBJ whole genome shotgun (WGS) entry which is preliminary data.</text>
</comment>
<dbReference type="Proteomes" id="UP001151760">
    <property type="component" value="Unassembled WGS sequence"/>
</dbReference>
<dbReference type="GO" id="GO:0003964">
    <property type="term" value="F:RNA-directed DNA polymerase activity"/>
    <property type="evidence" value="ECO:0007669"/>
    <property type="project" value="UniProtKB-KW"/>
</dbReference>
<dbReference type="SUPFAM" id="SSF56112">
    <property type="entry name" value="Protein kinase-like (PK-like)"/>
    <property type="match status" value="1"/>
</dbReference>
<reference evidence="1" key="1">
    <citation type="journal article" date="2022" name="Int. J. Mol. Sci.">
        <title>Draft Genome of Tanacetum Coccineum: Genomic Comparison of Closely Related Tanacetum-Family Plants.</title>
        <authorList>
            <person name="Yamashiro T."/>
            <person name="Shiraishi A."/>
            <person name="Nakayama K."/>
            <person name="Satake H."/>
        </authorList>
    </citation>
    <scope>NUCLEOTIDE SEQUENCE</scope>
</reference>
<keyword evidence="1" id="KW-0808">Transferase</keyword>